<sequence length="475" mass="52130">MAEDSQTAHVDGLSSSPASASSSASPMSTSSHSVVFNEIDMNTVSFEDYMNMNNDRSAVGEEEEEEAEYNVESPDTPMTGTDLPPTTPCVKNDLMDSVKGSSSTFKMKLLAARKTTPASTSTPSKSGSVESAFFPSIVAIPTAGDAARQSNTTSTVDILISRHPELLHATSKAQIVDTIVNSNVIRANSDSDDVTTYPIDYTQIEDLSDSILARSTHTGRGSTAEKGITVYESPLGAEAMVLGNNRNAEINIDDAITDQEKRVMSLRKVLSDKLYARFQAKKVPGNHDSANNEGFAFRGNFITIKHSLYMNECLKGEDGGLHSSIVDFEREENEFRLLKERKQKVEADVRVHTQKENPEEAHRRNMTFLEGDMPTPKMLFNDDYVDRHSSYDNIKKMRHMLKPDGPLMANYMLKGALKGKAARLTEEKARREAANKAHFASMLRVAKMKAAMKATSASMEILVDFEGGEATNADV</sequence>
<name>A0A1E1M8C7_RHYSE</name>
<reference evidence="3" key="1">
    <citation type="submission" date="2016-03" db="EMBL/GenBank/DDBJ databases">
        <authorList>
            <person name="Guldener U."/>
        </authorList>
    </citation>
    <scope>NUCLEOTIDE SEQUENCE [LARGE SCALE GENOMIC DNA]</scope>
</reference>
<proteinExistence type="predicted"/>
<evidence type="ECO:0000313" key="3">
    <source>
        <dbReference type="Proteomes" id="UP000177625"/>
    </source>
</evidence>
<dbReference type="EMBL" id="FJVC01000212">
    <property type="protein sequence ID" value="CZT45346.1"/>
    <property type="molecule type" value="Genomic_DNA"/>
</dbReference>
<feature type="compositionally biased region" description="Low complexity" evidence="1">
    <location>
        <begin position="14"/>
        <end position="32"/>
    </location>
</feature>
<keyword evidence="3" id="KW-1185">Reference proteome</keyword>
<protein>
    <submittedName>
        <fullName evidence="2">Uncharacterized protein</fullName>
    </submittedName>
</protein>
<organism evidence="2 3">
    <name type="scientific">Rhynchosporium secalis</name>
    <name type="common">Barley scald fungus</name>
    <dbReference type="NCBI Taxonomy" id="38038"/>
    <lineage>
        <taxon>Eukaryota</taxon>
        <taxon>Fungi</taxon>
        <taxon>Dikarya</taxon>
        <taxon>Ascomycota</taxon>
        <taxon>Pezizomycotina</taxon>
        <taxon>Leotiomycetes</taxon>
        <taxon>Helotiales</taxon>
        <taxon>Ploettnerulaceae</taxon>
        <taxon>Rhynchosporium</taxon>
    </lineage>
</organism>
<evidence type="ECO:0000313" key="2">
    <source>
        <dbReference type="EMBL" id="CZT45346.1"/>
    </source>
</evidence>
<dbReference type="Proteomes" id="UP000177625">
    <property type="component" value="Unassembled WGS sequence"/>
</dbReference>
<feature type="compositionally biased region" description="Acidic residues" evidence="1">
    <location>
        <begin position="60"/>
        <end position="69"/>
    </location>
</feature>
<feature type="region of interest" description="Disordered" evidence="1">
    <location>
        <begin position="57"/>
        <end position="82"/>
    </location>
</feature>
<evidence type="ECO:0000256" key="1">
    <source>
        <dbReference type="SAM" id="MobiDB-lite"/>
    </source>
</evidence>
<dbReference type="AlphaFoldDB" id="A0A1E1M8C7"/>
<feature type="region of interest" description="Disordered" evidence="1">
    <location>
        <begin position="1"/>
        <end position="32"/>
    </location>
</feature>
<gene>
    <name evidence="2" type="ORF">RSE6_05649</name>
</gene>
<accession>A0A1E1M8C7</accession>